<reference evidence="9 10" key="1">
    <citation type="journal article" date="2019" name="Commun. Biol.">
        <title>The bagworm genome reveals a unique fibroin gene that provides high tensile strength.</title>
        <authorList>
            <person name="Kono N."/>
            <person name="Nakamura H."/>
            <person name="Ohtoshi R."/>
            <person name="Tomita M."/>
            <person name="Numata K."/>
            <person name="Arakawa K."/>
        </authorList>
    </citation>
    <scope>NUCLEOTIDE SEQUENCE [LARGE SCALE GENOMIC DNA]</scope>
</reference>
<proteinExistence type="predicted"/>
<keyword evidence="4 8" id="KW-1133">Transmembrane helix</keyword>
<evidence type="ECO:0000313" key="9">
    <source>
        <dbReference type="EMBL" id="GBP33615.1"/>
    </source>
</evidence>
<evidence type="ECO:0000256" key="7">
    <source>
        <dbReference type="ARBA" id="ARBA00023180"/>
    </source>
</evidence>
<keyword evidence="7" id="KW-0325">Glycoprotein</keyword>
<dbReference type="InterPro" id="IPR052192">
    <property type="entry name" value="Insect_Ionotropic_Sensory_Rcpt"/>
</dbReference>
<evidence type="ECO:0000256" key="6">
    <source>
        <dbReference type="ARBA" id="ARBA00023170"/>
    </source>
</evidence>
<sequence>MYVCVRLCVLLRAHGRARVCQYVRVCARARACVCTPLFIYKERTHFVEYLMLPATSTVKFVFRQPPLSSHYNLYLLPFNSKVWDLMMEPEGKHRNSIIKQRILAVFGLVEIVLRCTLTMNDFQGLMMQLEGILGRSVIFMTCVTYTFLYTSYSANVVALLQSRSSHIRTMDDLFNSKLEIGIHDTPYNKVLFNSVIKDPMHYAPYYTIGPRKKKLTFMDLEEGVKKMQEDQFAFFMDRGIGYIYVNKYFEEGQKCALHEITYEQGQDAWLAARKNTPYREMFKIGLHRIKEHGLDTREYLKIYAEKPKCLGSGGSFVNVSVMDCYPAFLMLIYGYTVAFSLLVMEVLSHCHKNNMARC</sequence>
<dbReference type="GO" id="GO:0005886">
    <property type="term" value="C:plasma membrane"/>
    <property type="evidence" value="ECO:0007669"/>
    <property type="project" value="UniProtKB-SubCell"/>
</dbReference>
<feature type="transmembrane region" description="Helical" evidence="8">
    <location>
        <begin position="325"/>
        <end position="347"/>
    </location>
</feature>
<dbReference type="STRING" id="151549.A0A4C1V5Z3"/>
<dbReference type="Proteomes" id="UP000299102">
    <property type="component" value="Unassembled WGS sequence"/>
</dbReference>
<dbReference type="OrthoDB" id="6117597at2759"/>
<evidence type="ECO:0000256" key="2">
    <source>
        <dbReference type="ARBA" id="ARBA00022475"/>
    </source>
</evidence>
<evidence type="ECO:0000256" key="8">
    <source>
        <dbReference type="SAM" id="Phobius"/>
    </source>
</evidence>
<keyword evidence="5 8" id="KW-0472">Membrane</keyword>
<evidence type="ECO:0000256" key="3">
    <source>
        <dbReference type="ARBA" id="ARBA00022692"/>
    </source>
</evidence>
<dbReference type="SUPFAM" id="SSF53850">
    <property type="entry name" value="Periplasmic binding protein-like II"/>
    <property type="match status" value="1"/>
</dbReference>
<keyword evidence="2" id="KW-1003">Cell membrane</keyword>
<organism evidence="9 10">
    <name type="scientific">Eumeta variegata</name>
    <name type="common">Bagworm moth</name>
    <name type="synonym">Eumeta japonica</name>
    <dbReference type="NCBI Taxonomy" id="151549"/>
    <lineage>
        <taxon>Eukaryota</taxon>
        <taxon>Metazoa</taxon>
        <taxon>Ecdysozoa</taxon>
        <taxon>Arthropoda</taxon>
        <taxon>Hexapoda</taxon>
        <taxon>Insecta</taxon>
        <taxon>Pterygota</taxon>
        <taxon>Neoptera</taxon>
        <taxon>Endopterygota</taxon>
        <taxon>Lepidoptera</taxon>
        <taxon>Glossata</taxon>
        <taxon>Ditrysia</taxon>
        <taxon>Tineoidea</taxon>
        <taxon>Psychidae</taxon>
        <taxon>Oiketicinae</taxon>
        <taxon>Eumeta</taxon>
    </lineage>
</organism>
<gene>
    <name evidence="9" type="ORF">EVAR_32113_1</name>
</gene>
<dbReference type="AlphaFoldDB" id="A0A4C1V5Z3"/>
<evidence type="ECO:0000256" key="1">
    <source>
        <dbReference type="ARBA" id="ARBA00004651"/>
    </source>
</evidence>
<evidence type="ECO:0000313" key="10">
    <source>
        <dbReference type="Proteomes" id="UP000299102"/>
    </source>
</evidence>
<dbReference type="EMBL" id="BGZK01000276">
    <property type="protein sequence ID" value="GBP33615.1"/>
    <property type="molecule type" value="Genomic_DNA"/>
</dbReference>
<dbReference type="Gene3D" id="3.40.190.10">
    <property type="entry name" value="Periplasmic binding protein-like II"/>
    <property type="match status" value="2"/>
</dbReference>
<evidence type="ECO:0008006" key="11">
    <source>
        <dbReference type="Google" id="ProtNLM"/>
    </source>
</evidence>
<keyword evidence="6" id="KW-0675">Receptor</keyword>
<dbReference type="PANTHER" id="PTHR42643:SF33">
    <property type="entry name" value="GLUTAMATE RECEPTOR 2-LIKE PROTEIN"/>
    <property type="match status" value="1"/>
</dbReference>
<keyword evidence="3 8" id="KW-0812">Transmembrane</keyword>
<dbReference type="PANTHER" id="PTHR42643">
    <property type="entry name" value="IONOTROPIC RECEPTOR 20A-RELATED"/>
    <property type="match status" value="1"/>
</dbReference>
<accession>A0A4C1V5Z3</accession>
<comment type="caution">
    <text evidence="9">The sequence shown here is derived from an EMBL/GenBank/DDBJ whole genome shotgun (WGS) entry which is preliminary data.</text>
</comment>
<evidence type="ECO:0000256" key="5">
    <source>
        <dbReference type="ARBA" id="ARBA00023136"/>
    </source>
</evidence>
<keyword evidence="10" id="KW-1185">Reference proteome</keyword>
<protein>
    <recommendedName>
        <fullName evidence="11">Ionotropic glutamate receptor C-terminal domain-containing protein</fullName>
    </recommendedName>
</protein>
<name>A0A4C1V5Z3_EUMVA</name>
<comment type="subcellular location">
    <subcellularLocation>
        <location evidence="1">Cell membrane</location>
        <topology evidence="1">Multi-pass membrane protein</topology>
    </subcellularLocation>
</comment>
<evidence type="ECO:0000256" key="4">
    <source>
        <dbReference type="ARBA" id="ARBA00022989"/>
    </source>
</evidence>